<dbReference type="Proteomes" id="UP000078386">
    <property type="component" value="Unassembled WGS sequence"/>
</dbReference>
<dbReference type="InterPro" id="IPR045384">
    <property type="entry name" value="DUF6527"/>
</dbReference>
<comment type="caution">
    <text evidence="1">The sequence shown here is derived from an EMBL/GenBank/DDBJ whole genome shotgun (WGS) entry which is preliminary data.</text>
</comment>
<proteinExistence type="predicted"/>
<dbReference type="PATRIC" id="fig|1354264.4.peg.1845"/>
<evidence type="ECO:0000313" key="2">
    <source>
        <dbReference type="Proteomes" id="UP000078386"/>
    </source>
</evidence>
<reference evidence="1 2" key="1">
    <citation type="submission" date="2016-04" db="EMBL/GenBank/DDBJ databases">
        <title>ATOL: Assembling a taxonomically balanced genome-scale reconstruction of the evolutionary history of the Enterobacteriaceae.</title>
        <authorList>
            <person name="Plunkett G.III."/>
            <person name="Neeno-Eckwall E.C."/>
            <person name="Glasner J.D."/>
            <person name="Perna N.T."/>
        </authorList>
    </citation>
    <scope>NUCLEOTIDE SEQUENCE [LARGE SCALE GENOMIC DNA]</scope>
    <source>
        <strain evidence="1 2">ATCC 51603</strain>
    </source>
</reference>
<dbReference type="EMBL" id="LXEU01000039">
    <property type="protein sequence ID" value="OAT54160.1"/>
    <property type="molecule type" value="Genomic_DNA"/>
</dbReference>
<sequence>MLKIKKLEHRFIRSIPRELDVGVIYISMEYATAVHSCCCGCGEQVVTPFSPTDWKMIFDGESVSLTPSIGNWHSTCRSHYIIKQGIIIEAGSWNDAQISAERKRDKLAKADYYNPASKSLSPEEETKNTSGQLSRDRGVVGNFLGWLRNLMRKS</sequence>
<accession>A0A1B7K1X7</accession>
<dbReference type="AlphaFoldDB" id="A0A1B7K1X7"/>
<organism evidence="1 2">
    <name type="scientific">Kluyvera georgiana ATCC 51603</name>
    <dbReference type="NCBI Taxonomy" id="1354264"/>
    <lineage>
        <taxon>Bacteria</taxon>
        <taxon>Pseudomonadati</taxon>
        <taxon>Pseudomonadota</taxon>
        <taxon>Gammaproteobacteria</taxon>
        <taxon>Enterobacterales</taxon>
        <taxon>Enterobacteriaceae</taxon>
        <taxon>Kluyvera</taxon>
    </lineage>
</organism>
<gene>
    <name evidence="1" type="ORF">M989_01775</name>
</gene>
<evidence type="ECO:0000313" key="1">
    <source>
        <dbReference type="EMBL" id="OAT54160.1"/>
    </source>
</evidence>
<keyword evidence="2" id="KW-1185">Reference proteome</keyword>
<name>A0A1B7K1X7_9ENTR</name>
<dbReference type="Pfam" id="PF20137">
    <property type="entry name" value="BubE"/>
    <property type="match status" value="1"/>
</dbReference>
<protein>
    <submittedName>
        <fullName evidence="1">Uncharacterized protein</fullName>
    </submittedName>
</protein>
<dbReference type="RefSeq" id="WP_064544442.1">
    <property type="nucleotide sequence ID" value="NZ_LXEU01000039.1"/>
</dbReference>